<dbReference type="Proteomes" id="UP000504610">
    <property type="component" value="Chromosome 2"/>
</dbReference>
<dbReference type="InterPro" id="IPR006564">
    <property type="entry name" value="Znf_PMZ"/>
</dbReference>
<dbReference type="OrthoDB" id="1097353at2759"/>
<evidence type="ECO:0000313" key="7">
    <source>
        <dbReference type="RefSeq" id="XP_056853952.1"/>
    </source>
</evidence>
<evidence type="ECO:0000313" key="6">
    <source>
        <dbReference type="Proteomes" id="UP000504610"/>
    </source>
</evidence>
<evidence type="ECO:0000256" key="3">
    <source>
        <dbReference type="ARBA" id="ARBA00022833"/>
    </source>
</evidence>
<keyword evidence="6" id="KW-1185">Reference proteome</keyword>
<evidence type="ECO:0000256" key="2">
    <source>
        <dbReference type="ARBA" id="ARBA00022771"/>
    </source>
</evidence>
<reference evidence="7" key="2">
    <citation type="submission" date="2025-08" db="UniProtKB">
        <authorList>
            <consortium name="RefSeq"/>
        </authorList>
    </citation>
    <scope>IDENTIFICATION</scope>
    <source>
        <tissue evidence="7">Leaf</tissue>
    </source>
</reference>
<dbReference type="Pfam" id="PF10551">
    <property type="entry name" value="MULE"/>
    <property type="match status" value="1"/>
</dbReference>
<dbReference type="InterPro" id="IPR018289">
    <property type="entry name" value="MULE_transposase_dom"/>
</dbReference>
<proteinExistence type="predicted"/>
<dbReference type="PROSITE" id="PS50966">
    <property type="entry name" value="ZF_SWIM"/>
    <property type="match status" value="1"/>
</dbReference>
<dbReference type="Pfam" id="PF04434">
    <property type="entry name" value="SWIM"/>
    <property type="match status" value="1"/>
</dbReference>
<dbReference type="SMART" id="SM00575">
    <property type="entry name" value="ZnF_PMZ"/>
    <property type="match status" value="1"/>
</dbReference>
<sequence length="271" mass="30378">MLEEANPGTHSSYETDVNGRFKYLFIAFGQSIRGFTNVMRRVIVIDGTFLKSKFKGVLLVATALDGNSNLYPIAFGIVDSENHQSWEWFMRQLKVVVADGNGLAFISDRQGSIAKAVENVGKGLAGFVSKASKAYRVADFKRIFGHVCNISPAIGTYLMEADVKKWARCQFIGFRRKKKISKHKHPLTIDVEEKIERRIEKGKTFVVYPITDSQMLVKGDIIDCFVDLDNRTCSCGKFNLLKIPCRHAIKAGYSVGREAHTLTDFMYTTGA</sequence>
<dbReference type="RefSeq" id="XP_056853952.1">
    <property type="nucleotide sequence ID" value="XM_056997972.1"/>
</dbReference>
<gene>
    <name evidence="7" type="primary">LOC130503293</name>
</gene>
<organism evidence="6 7">
    <name type="scientific">Raphanus sativus</name>
    <name type="common">Radish</name>
    <name type="synonym">Raphanus raphanistrum var. sativus</name>
    <dbReference type="NCBI Taxonomy" id="3726"/>
    <lineage>
        <taxon>Eukaryota</taxon>
        <taxon>Viridiplantae</taxon>
        <taxon>Streptophyta</taxon>
        <taxon>Embryophyta</taxon>
        <taxon>Tracheophyta</taxon>
        <taxon>Spermatophyta</taxon>
        <taxon>Magnoliopsida</taxon>
        <taxon>eudicotyledons</taxon>
        <taxon>Gunneridae</taxon>
        <taxon>Pentapetalae</taxon>
        <taxon>rosids</taxon>
        <taxon>malvids</taxon>
        <taxon>Brassicales</taxon>
        <taxon>Brassicaceae</taxon>
        <taxon>Brassiceae</taxon>
        <taxon>Raphanus</taxon>
    </lineage>
</organism>
<dbReference type="PANTHER" id="PTHR31973:SF187">
    <property type="entry name" value="MUTATOR TRANSPOSASE MUDRA PROTEIN"/>
    <property type="match status" value="1"/>
</dbReference>
<dbReference type="GeneID" id="130503293"/>
<evidence type="ECO:0000256" key="4">
    <source>
        <dbReference type="PROSITE-ProRule" id="PRU00325"/>
    </source>
</evidence>
<evidence type="ECO:0000256" key="1">
    <source>
        <dbReference type="ARBA" id="ARBA00022723"/>
    </source>
</evidence>
<dbReference type="AlphaFoldDB" id="A0A9W3CQZ5"/>
<keyword evidence="1" id="KW-0479">Metal-binding</keyword>
<keyword evidence="3" id="KW-0862">Zinc</keyword>
<dbReference type="GO" id="GO:0008270">
    <property type="term" value="F:zinc ion binding"/>
    <property type="evidence" value="ECO:0007669"/>
    <property type="project" value="UniProtKB-KW"/>
</dbReference>
<accession>A0A9W3CQZ5</accession>
<feature type="domain" description="SWIM-type" evidence="5">
    <location>
        <begin position="222"/>
        <end position="256"/>
    </location>
</feature>
<protein>
    <submittedName>
        <fullName evidence="7">Uncharacterized protein LOC130503293</fullName>
    </submittedName>
</protein>
<dbReference type="InterPro" id="IPR007527">
    <property type="entry name" value="Znf_SWIM"/>
</dbReference>
<keyword evidence="2 4" id="KW-0863">Zinc-finger</keyword>
<reference evidence="6" key="1">
    <citation type="journal article" date="2019" name="Database">
        <title>The radish genome database (RadishGD): an integrated information resource for radish genomics.</title>
        <authorList>
            <person name="Yu H.J."/>
            <person name="Baek S."/>
            <person name="Lee Y.J."/>
            <person name="Cho A."/>
            <person name="Mun J.H."/>
        </authorList>
    </citation>
    <scope>NUCLEOTIDE SEQUENCE [LARGE SCALE GENOMIC DNA]</scope>
    <source>
        <strain evidence="6">cv. WK10039</strain>
    </source>
</reference>
<dbReference type="PANTHER" id="PTHR31973">
    <property type="entry name" value="POLYPROTEIN, PUTATIVE-RELATED"/>
    <property type="match status" value="1"/>
</dbReference>
<name>A0A9W3CQZ5_RAPSA</name>
<evidence type="ECO:0000259" key="5">
    <source>
        <dbReference type="PROSITE" id="PS50966"/>
    </source>
</evidence>
<dbReference type="KEGG" id="rsz:130503293"/>